<organism evidence="2 3">
    <name type="scientific">Pseudoalteromonas rubra</name>
    <dbReference type="NCBI Taxonomy" id="43658"/>
    <lineage>
        <taxon>Bacteria</taxon>
        <taxon>Pseudomonadati</taxon>
        <taxon>Pseudomonadota</taxon>
        <taxon>Gammaproteobacteria</taxon>
        <taxon>Alteromonadales</taxon>
        <taxon>Pseudoalteromonadaceae</taxon>
        <taxon>Pseudoalteromonas</taxon>
    </lineage>
</organism>
<dbReference type="Proteomes" id="UP000016480">
    <property type="component" value="Unassembled WGS sequence"/>
</dbReference>
<dbReference type="AlphaFoldDB" id="A0A8T0C2K8"/>
<name>A0A8T0C2K8_9GAMM</name>
<dbReference type="EMBL" id="AHCD03000044">
    <property type="protein sequence ID" value="KAF7781904.1"/>
    <property type="molecule type" value="Genomic_DNA"/>
</dbReference>
<keyword evidence="1" id="KW-0175">Coiled coil</keyword>
<dbReference type="GeneID" id="61360761"/>
<dbReference type="RefSeq" id="WP_010381026.1">
    <property type="nucleotide sequence ID" value="NZ_AHCD03000044.1"/>
</dbReference>
<sequence length="675" mass="74686">MFKYSKVALGIATCFALTGCLEVEDNDDNQKLVEQLEQQNSIIQEQLDLTKQQHEITQAPITITGNVVSASEGLSANDASISVLVGGQWRDSVAVDEQGQFTVAKLPANTEVLVKVSSTSDAFLTRYFAINTPNSSITREVSHDLLDLEVSAGYTKEFTVLESGTGENLKALSIWASDIVVDEGMQSQSIPRDAYLEQITKEYGQKAVFNEDKGVYQITLAKDLPSALYYQADINEDKIADYRPEFTNYNTDTDSMMLVSADNVMDTDTFHLEPIEQQAYTLALTVLDQDGNVIEVDRVVAQGNDMGAQFATLNAETGQYELDAKYFGDLTLQIPGFVRGDVAFSSATVHIFDYNEQNGSYRVNTNGSSITVDLVNNTLNLVVSVFDNLVEETSVTLVQSKAMHTAEDYAELYFNVPVAVEANSVKLNKSRDIVISSENGITTVVAQPVTVAASTSTDLNNTRLRITPETTLEVGSSYSVELSEIQNLASGKTENIYYRPGFTLIQSDSDFEPGSIVADNNNYLENDKLITTKNSAGEESQHHRPYSSVDLYLPINFSNVEHFGIQLTGYTDDGEQHDYNRDISIIESGQIVTWNGVEVVRTHQLAHNEHINYTYHYTELKAGTTLTNGNYVRVRTHVALNDNTTETTNEVSFTYRLQLKDDKTIKTGTMTLPVK</sequence>
<comment type="caution">
    <text evidence="2">The sequence shown here is derived from an EMBL/GenBank/DDBJ whole genome shotgun (WGS) entry which is preliminary data.</text>
</comment>
<feature type="coiled-coil region" evidence="1">
    <location>
        <begin position="26"/>
        <end position="53"/>
    </location>
</feature>
<accession>A0A8T0C2K8</accession>
<dbReference type="PROSITE" id="PS51257">
    <property type="entry name" value="PROKAR_LIPOPROTEIN"/>
    <property type="match status" value="1"/>
</dbReference>
<evidence type="ECO:0000256" key="1">
    <source>
        <dbReference type="SAM" id="Coils"/>
    </source>
</evidence>
<protein>
    <submittedName>
        <fullName evidence="2">Uncharacterized protein</fullName>
    </submittedName>
</protein>
<gene>
    <name evidence="2" type="ORF">PRUB_b1274</name>
</gene>
<proteinExistence type="predicted"/>
<reference evidence="2 3" key="1">
    <citation type="journal article" date="2012" name="J. Bacteriol.">
        <title>Genome sequence of the cycloprodigiosin-producing bacterial strain Pseudoalteromonas rubra ATCC 29570(T).</title>
        <authorList>
            <person name="Xie B.B."/>
            <person name="Shu Y.L."/>
            <person name="Qin Q.L."/>
            <person name="Rong J.C."/>
            <person name="Zhang X.Y."/>
            <person name="Chen X.L."/>
            <person name="Zhou B.C."/>
            <person name="Zhang Y.Z."/>
        </authorList>
    </citation>
    <scope>NUCLEOTIDE SEQUENCE [LARGE SCALE GENOMIC DNA]</scope>
    <source>
        <strain evidence="2 3">DSM 6842</strain>
    </source>
</reference>
<evidence type="ECO:0000313" key="3">
    <source>
        <dbReference type="Proteomes" id="UP000016480"/>
    </source>
</evidence>
<evidence type="ECO:0000313" key="2">
    <source>
        <dbReference type="EMBL" id="KAF7781904.1"/>
    </source>
</evidence>